<dbReference type="EMBL" id="BSPO01000001">
    <property type="protein sequence ID" value="GLS82109.1"/>
    <property type="molecule type" value="Genomic_DNA"/>
</dbReference>
<reference evidence="3 4" key="1">
    <citation type="journal article" date="2014" name="Int. J. Syst. Evol. Microbiol.">
        <title>Complete genome sequence of Corynebacterium casei LMG S-19264T (=DSM 44701T), isolated from a smear-ripened cheese.</title>
        <authorList>
            <consortium name="US DOE Joint Genome Institute (JGI-PGF)"/>
            <person name="Walter F."/>
            <person name="Albersmeier A."/>
            <person name="Kalinowski J."/>
            <person name="Ruckert C."/>
        </authorList>
    </citation>
    <scope>NUCLEOTIDE SEQUENCE [LARGE SCALE GENOMIC DNA]</scope>
    <source>
        <strain evidence="3 4">NBRC 112785</strain>
    </source>
</reference>
<dbReference type="AlphaFoldDB" id="A0AA37TJ71"/>
<keyword evidence="4" id="KW-1185">Reference proteome</keyword>
<evidence type="ECO:0000259" key="2">
    <source>
        <dbReference type="Pfam" id="PF13511"/>
    </source>
</evidence>
<feature type="domain" description="DUF4124" evidence="2">
    <location>
        <begin position="1"/>
        <end position="41"/>
    </location>
</feature>
<evidence type="ECO:0000256" key="1">
    <source>
        <dbReference type="SAM" id="MobiDB-lite"/>
    </source>
</evidence>
<dbReference type="Pfam" id="PF13511">
    <property type="entry name" value="DUF4124"/>
    <property type="match status" value="1"/>
</dbReference>
<accession>A0AA37TJ71</accession>
<sequence>MYRWVDENGKVHYSDEPKEGTNAEQVQLKPNSSIQLSPPPSAADTATTETPAQPVEYKIAIVSPENQATIRENNGNFSVQVEVEPKLDSSLKMALSLNGNTYSVPQRTNLFRLVNIDRGEHKLSVRIIDQNGKVLASSQETTVYLHRASMLGGG</sequence>
<feature type="compositionally biased region" description="Basic and acidic residues" evidence="1">
    <location>
        <begin position="1"/>
        <end position="21"/>
    </location>
</feature>
<organism evidence="3 4">
    <name type="scientific">Paraferrimonas haliotis</name>
    <dbReference type="NCBI Taxonomy" id="2013866"/>
    <lineage>
        <taxon>Bacteria</taxon>
        <taxon>Pseudomonadati</taxon>
        <taxon>Pseudomonadota</taxon>
        <taxon>Gammaproteobacteria</taxon>
        <taxon>Alteromonadales</taxon>
        <taxon>Ferrimonadaceae</taxon>
        <taxon>Paraferrimonas</taxon>
    </lineage>
</organism>
<dbReference type="Proteomes" id="UP001157439">
    <property type="component" value="Unassembled WGS sequence"/>
</dbReference>
<name>A0AA37TJ71_9GAMM</name>
<comment type="caution">
    <text evidence="3">The sequence shown here is derived from an EMBL/GenBank/DDBJ whole genome shotgun (WGS) entry which is preliminary data.</text>
</comment>
<evidence type="ECO:0000313" key="4">
    <source>
        <dbReference type="Proteomes" id="UP001157439"/>
    </source>
</evidence>
<proteinExistence type="predicted"/>
<gene>
    <name evidence="3" type="ORF">GCM10007894_00860</name>
</gene>
<dbReference type="InterPro" id="IPR025392">
    <property type="entry name" value="DUF4124"/>
</dbReference>
<evidence type="ECO:0000313" key="3">
    <source>
        <dbReference type="EMBL" id="GLS82109.1"/>
    </source>
</evidence>
<feature type="region of interest" description="Disordered" evidence="1">
    <location>
        <begin position="1"/>
        <end position="52"/>
    </location>
</feature>
<protein>
    <recommendedName>
        <fullName evidence="2">DUF4124 domain-containing protein</fullName>
    </recommendedName>
</protein>
<feature type="compositionally biased region" description="Polar residues" evidence="1">
    <location>
        <begin position="22"/>
        <end position="36"/>
    </location>
</feature>